<name>A0ABR2DKY5_9ROSI</name>
<dbReference type="Proteomes" id="UP001472677">
    <property type="component" value="Unassembled WGS sequence"/>
</dbReference>
<feature type="compositionally biased region" description="Low complexity" evidence="1">
    <location>
        <begin position="164"/>
        <end position="174"/>
    </location>
</feature>
<feature type="region of interest" description="Disordered" evidence="1">
    <location>
        <begin position="274"/>
        <end position="295"/>
    </location>
</feature>
<accession>A0ABR2DKY5</accession>
<comment type="caution">
    <text evidence="2">The sequence shown here is derived from an EMBL/GenBank/DDBJ whole genome shotgun (WGS) entry which is preliminary data.</text>
</comment>
<gene>
    <name evidence="2" type="ORF">V6N12_014688</name>
</gene>
<evidence type="ECO:0000313" key="2">
    <source>
        <dbReference type="EMBL" id="KAK8542084.1"/>
    </source>
</evidence>
<organism evidence="2 3">
    <name type="scientific">Hibiscus sabdariffa</name>
    <name type="common">roselle</name>
    <dbReference type="NCBI Taxonomy" id="183260"/>
    <lineage>
        <taxon>Eukaryota</taxon>
        <taxon>Viridiplantae</taxon>
        <taxon>Streptophyta</taxon>
        <taxon>Embryophyta</taxon>
        <taxon>Tracheophyta</taxon>
        <taxon>Spermatophyta</taxon>
        <taxon>Magnoliopsida</taxon>
        <taxon>eudicotyledons</taxon>
        <taxon>Gunneridae</taxon>
        <taxon>Pentapetalae</taxon>
        <taxon>rosids</taxon>
        <taxon>malvids</taxon>
        <taxon>Malvales</taxon>
        <taxon>Malvaceae</taxon>
        <taxon>Malvoideae</taxon>
        <taxon>Hibiscus</taxon>
    </lineage>
</organism>
<reference evidence="2 3" key="1">
    <citation type="journal article" date="2024" name="G3 (Bethesda)">
        <title>Genome assembly of Hibiscus sabdariffa L. provides insights into metabolisms of medicinal natural products.</title>
        <authorList>
            <person name="Kim T."/>
        </authorList>
    </citation>
    <scope>NUCLEOTIDE SEQUENCE [LARGE SCALE GENOMIC DNA]</scope>
    <source>
        <strain evidence="2">TK-2024</strain>
        <tissue evidence="2">Old leaves</tissue>
    </source>
</reference>
<feature type="compositionally biased region" description="Basic and acidic residues" evidence="1">
    <location>
        <begin position="274"/>
        <end position="286"/>
    </location>
</feature>
<evidence type="ECO:0000313" key="3">
    <source>
        <dbReference type="Proteomes" id="UP001472677"/>
    </source>
</evidence>
<feature type="region of interest" description="Disordered" evidence="1">
    <location>
        <begin position="1"/>
        <end position="41"/>
    </location>
</feature>
<dbReference type="EMBL" id="JBBPBM010000024">
    <property type="protein sequence ID" value="KAK8542084.1"/>
    <property type="molecule type" value="Genomic_DNA"/>
</dbReference>
<sequence>MQFWRKKHGNSIPGDSVSKDNVEGGRRTPKADVVTGPSEESRVTRHRVERLEMEDFLLVLQRCLIGWCQSPISNSSLAKEIHLEMISGVHVMRISRPSVLLIFDSVEEATLEPSSFERGRVLIETSAIDRIEERLELFMGGRVYLVRISKSNTLLRGPQMSAMEDSSSSSGESVRVSEEEWSDREDVRGTVNISGSCDDGMKVPSDEEAAADIAAREDEHWIVPAVREDQLVDVVVNCVGSTAEGSNTEMLVTNGHKRKVRLLTDIISSLQLPEEKRKANKTDKRRERGRPRKSVTTFEIADISLSDSDLLH</sequence>
<protein>
    <submittedName>
        <fullName evidence="2">Uncharacterized protein</fullName>
    </submittedName>
</protein>
<feature type="compositionally biased region" description="Basic and acidic residues" evidence="1">
    <location>
        <begin position="17"/>
        <end position="30"/>
    </location>
</feature>
<evidence type="ECO:0000256" key="1">
    <source>
        <dbReference type="SAM" id="MobiDB-lite"/>
    </source>
</evidence>
<proteinExistence type="predicted"/>
<keyword evidence="3" id="KW-1185">Reference proteome</keyword>
<feature type="region of interest" description="Disordered" evidence="1">
    <location>
        <begin position="157"/>
        <end position="204"/>
    </location>
</feature>